<organism evidence="6 7">
    <name type="scientific">Candidatus Sulfotelmatobacter kueseliae</name>
    <dbReference type="NCBI Taxonomy" id="2042962"/>
    <lineage>
        <taxon>Bacteria</taxon>
        <taxon>Pseudomonadati</taxon>
        <taxon>Acidobacteriota</taxon>
        <taxon>Terriglobia</taxon>
        <taxon>Terriglobales</taxon>
        <taxon>Candidatus Korobacteraceae</taxon>
        <taxon>Candidatus Sulfotelmatobacter</taxon>
    </lineage>
</organism>
<feature type="domain" description="SIS" evidence="5">
    <location>
        <begin position="50"/>
        <end position="189"/>
    </location>
</feature>
<dbReference type="InterPro" id="IPR035490">
    <property type="entry name" value="GlmS/FrlB_SIS"/>
</dbReference>
<dbReference type="PANTHER" id="PTHR10937">
    <property type="entry name" value="GLUCOSAMINE--FRUCTOSE-6-PHOSPHATE AMINOTRANSFERASE, ISOMERIZING"/>
    <property type="match status" value="1"/>
</dbReference>
<feature type="domain" description="SIS" evidence="5">
    <location>
        <begin position="219"/>
        <end position="371"/>
    </location>
</feature>
<dbReference type="GO" id="GO:0006002">
    <property type="term" value="P:fructose 6-phosphate metabolic process"/>
    <property type="evidence" value="ECO:0007669"/>
    <property type="project" value="TreeGrafter"/>
</dbReference>
<sequence length="381" mass="41722">MTPIKPKKNGTSQHSHIMRREIYEQPASIAKTVAKHVKDDMIFPGELHAIETSLLTFGKLIIAASGSSRHAGLAGEIMIEDLSGIPVDVEYASEYCYRSTHAATAPIVMVITQSGETADTIAAQREASRRGVQTIAVSNVDRTTIVREASAALISGAGPELAIPATKSFTAQLTILHLMALFLARKRGRMTSEVTRVYLERLERLPQAIEQNLRSWDDLAEEFGAVHFKAEKFLYLGRGVHYAIAREGALKLKEISYAHAEGYPAGELKHGPNALVDETLPVVVLATCDHSDPDSVLRYRRTLEVMKEVKSRRGSLVAVATEGDTEVANIAAHVFYVPAAPELLLPVVEVIPLQLFAYHVATKKGYDVDHPRNLVKSVVTE</sequence>
<dbReference type="GO" id="GO:0006047">
    <property type="term" value="P:UDP-N-acetylglucosamine metabolic process"/>
    <property type="evidence" value="ECO:0007669"/>
    <property type="project" value="TreeGrafter"/>
</dbReference>
<dbReference type="InterPro" id="IPR046348">
    <property type="entry name" value="SIS_dom_sf"/>
</dbReference>
<evidence type="ECO:0000256" key="4">
    <source>
        <dbReference type="ARBA" id="ARBA00022737"/>
    </source>
</evidence>
<dbReference type="GO" id="GO:0004360">
    <property type="term" value="F:glutamine-fructose-6-phosphate transaminase (isomerizing) activity"/>
    <property type="evidence" value="ECO:0007669"/>
    <property type="project" value="UniProtKB-EC"/>
</dbReference>
<dbReference type="GO" id="GO:0005829">
    <property type="term" value="C:cytosol"/>
    <property type="evidence" value="ECO:0007669"/>
    <property type="project" value="TreeGrafter"/>
</dbReference>
<evidence type="ECO:0000313" key="7">
    <source>
        <dbReference type="Proteomes" id="UP000238701"/>
    </source>
</evidence>
<name>A0A2U3KMU0_9BACT</name>
<dbReference type="CDD" id="cd05008">
    <property type="entry name" value="SIS_GlmS_GlmD_1"/>
    <property type="match status" value="1"/>
</dbReference>
<evidence type="ECO:0000256" key="3">
    <source>
        <dbReference type="ARBA" id="ARBA00016090"/>
    </source>
</evidence>
<dbReference type="OrthoDB" id="106547at2"/>
<proteinExistence type="predicted"/>
<reference evidence="7" key="1">
    <citation type="submission" date="2018-02" db="EMBL/GenBank/DDBJ databases">
        <authorList>
            <person name="Hausmann B."/>
        </authorList>
    </citation>
    <scope>NUCLEOTIDE SEQUENCE [LARGE SCALE GENOMIC DNA]</scope>
    <source>
        <strain evidence="7">Peat soil MAG SbA1</strain>
    </source>
</reference>
<dbReference type="GO" id="GO:0046349">
    <property type="term" value="P:amino sugar biosynthetic process"/>
    <property type="evidence" value="ECO:0007669"/>
    <property type="project" value="UniProtKB-ARBA"/>
</dbReference>
<dbReference type="Proteomes" id="UP000238701">
    <property type="component" value="Unassembled WGS sequence"/>
</dbReference>
<accession>A0A2U3KMU0</accession>
<dbReference type="InterPro" id="IPR035466">
    <property type="entry name" value="GlmS/AgaS_SIS"/>
</dbReference>
<evidence type="ECO:0000256" key="1">
    <source>
        <dbReference type="ARBA" id="ARBA00001031"/>
    </source>
</evidence>
<comment type="catalytic activity">
    <reaction evidence="1">
        <text>D-fructose 6-phosphate + L-glutamine = D-glucosamine 6-phosphate + L-glutamate</text>
        <dbReference type="Rhea" id="RHEA:13237"/>
        <dbReference type="ChEBI" id="CHEBI:29985"/>
        <dbReference type="ChEBI" id="CHEBI:58359"/>
        <dbReference type="ChEBI" id="CHEBI:58725"/>
        <dbReference type="ChEBI" id="CHEBI:61527"/>
        <dbReference type="EC" id="2.6.1.16"/>
    </reaction>
</comment>
<evidence type="ECO:0000259" key="5">
    <source>
        <dbReference type="PROSITE" id="PS51464"/>
    </source>
</evidence>
<protein>
    <recommendedName>
        <fullName evidence="3">Glutamine--fructose-6-phosphate aminotransferase [isomerizing]</fullName>
        <ecNumber evidence="2">2.6.1.16</ecNumber>
    </recommendedName>
</protein>
<dbReference type="FunFam" id="3.40.50.10490:FF:000002">
    <property type="entry name" value="Glutamine--fructose-6-phosphate aminotransferase [isomerizing]"/>
    <property type="match status" value="1"/>
</dbReference>
<dbReference type="NCBIfam" id="NF001484">
    <property type="entry name" value="PRK00331.1"/>
    <property type="match status" value="1"/>
</dbReference>
<dbReference type="InterPro" id="IPR001347">
    <property type="entry name" value="SIS_dom"/>
</dbReference>
<evidence type="ECO:0000313" key="6">
    <source>
        <dbReference type="EMBL" id="SPF40968.1"/>
    </source>
</evidence>
<dbReference type="PANTHER" id="PTHR10937:SF0">
    <property type="entry name" value="GLUTAMINE--FRUCTOSE-6-PHOSPHATE TRANSAMINASE (ISOMERIZING)"/>
    <property type="match status" value="1"/>
</dbReference>
<dbReference type="GO" id="GO:0097367">
    <property type="term" value="F:carbohydrate derivative binding"/>
    <property type="evidence" value="ECO:0007669"/>
    <property type="project" value="InterPro"/>
</dbReference>
<dbReference type="Pfam" id="PF01380">
    <property type="entry name" value="SIS"/>
    <property type="match status" value="2"/>
</dbReference>
<dbReference type="Gene3D" id="3.40.50.10490">
    <property type="entry name" value="Glucose-6-phosphate isomerase like protein, domain 1"/>
    <property type="match status" value="2"/>
</dbReference>
<dbReference type="EMBL" id="OMOD01000127">
    <property type="protein sequence ID" value="SPF40968.1"/>
    <property type="molecule type" value="Genomic_DNA"/>
</dbReference>
<dbReference type="PROSITE" id="PS51464">
    <property type="entry name" value="SIS"/>
    <property type="match status" value="2"/>
</dbReference>
<dbReference type="CDD" id="cd05009">
    <property type="entry name" value="SIS_GlmS_GlmD_2"/>
    <property type="match status" value="1"/>
</dbReference>
<dbReference type="AlphaFoldDB" id="A0A2U3KMU0"/>
<dbReference type="EC" id="2.6.1.16" evidence="2"/>
<dbReference type="GO" id="GO:0006487">
    <property type="term" value="P:protein N-linked glycosylation"/>
    <property type="evidence" value="ECO:0007669"/>
    <property type="project" value="TreeGrafter"/>
</dbReference>
<gene>
    <name evidence="6" type="ORF">SBA1_340009</name>
</gene>
<evidence type="ECO:0000256" key="2">
    <source>
        <dbReference type="ARBA" id="ARBA00012916"/>
    </source>
</evidence>
<dbReference type="SUPFAM" id="SSF53697">
    <property type="entry name" value="SIS domain"/>
    <property type="match status" value="1"/>
</dbReference>
<keyword evidence="4" id="KW-0677">Repeat</keyword>